<sequence>MANDKKCQVFGVGTVCLKLDTGYVLTLNDERHEKSQEMTGKAQENPRSASCTSNDDALVGSIEGKVGVQHFKTIYSFKCQRDGNDLYTVNSLNFHRIVVKRNNDAKLGLIPDPSNCIPANRQQNQRHGFTEHNYGMLYMNVLYDSNQLCCSNVINAPSLAPNEEFECNLIFPRQKDATVGPKKEFECREMRKTIVLHFCTLQKVGSFRPHRQEDVCRMITEISKHPQKTRQMKNPFILKEPFDQATHKEAPTEHEEVIRQVKGRSTKELTQICSNNQSISSALEQQRLYLWSSLSSTAISKPSASSKAHSNTIYDGAPTKNKDSGGHCFMRRPHGGTVWGPFQG</sequence>
<organism evidence="2 3">
    <name type="scientific">Rehmannia glutinosa</name>
    <name type="common">Chinese foxglove</name>
    <dbReference type="NCBI Taxonomy" id="99300"/>
    <lineage>
        <taxon>Eukaryota</taxon>
        <taxon>Viridiplantae</taxon>
        <taxon>Streptophyta</taxon>
        <taxon>Embryophyta</taxon>
        <taxon>Tracheophyta</taxon>
        <taxon>Spermatophyta</taxon>
        <taxon>Magnoliopsida</taxon>
        <taxon>eudicotyledons</taxon>
        <taxon>Gunneridae</taxon>
        <taxon>Pentapetalae</taxon>
        <taxon>asterids</taxon>
        <taxon>lamiids</taxon>
        <taxon>Lamiales</taxon>
        <taxon>Orobanchaceae</taxon>
        <taxon>Rehmannieae</taxon>
        <taxon>Rehmannia</taxon>
    </lineage>
</organism>
<proteinExistence type="predicted"/>
<protein>
    <submittedName>
        <fullName evidence="2">Uncharacterized protein</fullName>
    </submittedName>
</protein>
<comment type="caution">
    <text evidence="2">The sequence shown here is derived from an EMBL/GenBank/DDBJ whole genome shotgun (WGS) entry which is preliminary data.</text>
</comment>
<dbReference type="Gene3D" id="2.130.10.10">
    <property type="entry name" value="YVTN repeat-like/Quinoprotein amine dehydrogenase"/>
    <property type="match status" value="1"/>
</dbReference>
<dbReference type="InterPro" id="IPR015943">
    <property type="entry name" value="WD40/YVTN_repeat-like_dom_sf"/>
</dbReference>
<feature type="compositionally biased region" description="Low complexity" evidence="1">
    <location>
        <begin position="300"/>
        <end position="310"/>
    </location>
</feature>
<gene>
    <name evidence="2" type="ORF">DH2020_005191</name>
</gene>
<evidence type="ECO:0000313" key="3">
    <source>
        <dbReference type="Proteomes" id="UP001318860"/>
    </source>
</evidence>
<reference evidence="2 3" key="1">
    <citation type="journal article" date="2021" name="Comput. Struct. Biotechnol. J.">
        <title>De novo genome assembly of the potent medicinal plant Rehmannia glutinosa using nanopore technology.</title>
        <authorList>
            <person name="Ma L."/>
            <person name="Dong C."/>
            <person name="Song C."/>
            <person name="Wang X."/>
            <person name="Zheng X."/>
            <person name="Niu Y."/>
            <person name="Chen S."/>
            <person name="Feng W."/>
        </authorList>
    </citation>
    <scope>NUCLEOTIDE SEQUENCE [LARGE SCALE GENOMIC DNA]</scope>
    <source>
        <strain evidence="2">DH-2019</strain>
    </source>
</reference>
<keyword evidence="3" id="KW-1185">Reference proteome</keyword>
<evidence type="ECO:0000256" key="1">
    <source>
        <dbReference type="SAM" id="MobiDB-lite"/>
    </source>
</evidence>
<feature type="region of interest" description="Disordered" evidence="1">
    <location>
        <begin position="300"/>
        <end position="319"/>
    </location>
</feature>
<accession>A0ABR0XRY5</accession>
<evidence type="ECO:0000313" key="2">
    <source>
        <dbReference type="EMBL" id="KAK6161810.1"/>
    </source>
</evidence>
<dbReference type="Proteomes" id="UP001318860">
    <property type="component" value="Unassembled WGS sequence"/>
</dbReference>
<dbReference type="EMBL" id="JABTTQ020000003">
    <property type="protein sequence ID" value="KAK6161810.1"/>
    <property type="molecule type" value="Genomic_DNA"/>
</dbReference>
<name>A0ABR0XRY5_REHGL</name>
<feature type="region of interest" description="Disordered" evidence="1">
    <location>
        <begin position="34"/>
        <end position="53"/>
    </location>
</feature>